<comment type="caution">
    <text evidence="2">The sequence shown here is derived from an EMBL/GenBank/DDBJ whole genome shotgun (WGS) entry which is preliminary data.</text>
</comment>
<dbReference type="Proteomes" id="UP001189429">
    <property type="component" value="Unassembled WGS sequence"/>
</dbReference>
<reference evidence="2" key="1">
    <citation type="submission" date="2023-10" db="EMBL/GenBank/DDBJ databases">
        <authorList>
            <person name="Chen Y."/>
            <person name="Shah S."/>
            <person name="Dougan E. K."/>
            <person name="Thang M."/>
            <person name="Chan C."/>
        </authorList>
    </citation>
    <scope>NUCLEOTIDE SEQUENCE [LARGE SCALE GENOMIC DNA]</scope>
</reference>
<evidence type="ECO:0000313" key="3">
    <source>
        <dbReference type="Proteomes" id="UP001189429"/>
    </source>
</evidence>
<name>A0ABN9XAM5_9DINO</name>
<feature type="region of interest" description="Disordered" evidence="1">
    <location>
        <begin position="1"/>
        <end position="24"/>
    </location>
</feature>
<gene>
    <name evidence="2" type="ORF">PCOR1329_LOCUS74901</name>
</gene>
<evidence type="ECO:0000256" key="1">
    <source>
        <dbReference type="SAM" id="MobiDB-lite"/>
    </source>
</evidence>
<proteinExistence type="predicted"/>
<accession>A0ABN9XAM5</accession>
<protein>
    <submittedName>
        <fullName evidence="2">Uncharacterized protein</fullName>
    </submittedName>
</protein>
<keyword evidence="3" id="KW-1185">Reference proteome</keyword>
<dbReference type="EMBL" id="CAUYUJ010020186">
    <property type="protein sequence ID" value="CAK0896430.1"/>
    <property type="molecule type" value="Genomic_DNA"/>
</dbReference>
<sequence>MWKACLSDGPEHPRAPAATAQTTNAPTRCRAGHVCLNGDSDEAADASHDPLLTSVGMWLQILGVRERDSPSWIRKVAISASAEGGGRPAQINLVRFRRLRLAK</sequence>
<organism evidence="2 3">
    <name type="scientific">Prorocentrum cordatum</name>
    <dbReference type="NCBI Taxonomy" id="2364126"/>
    <lineage>
        <taxon>Eukaryota</taxon>
        <taxon>Sar</taxon>
        <taxon>Alveolata</taxon>
        <taxon>Dinophyceae</taxon>
        <taxon>Prorocentrales</taxon>
        <taxon>Prorocentraceae</taxon>
        <taxon>Prorocentrum</taxon>
    </lineage>
</organism>
<evidence type="ECO:0000313" key="2">
    <source>
        <dbReference type="EMBL" id="CAK0896430.1"/>
    </source>
</evidence>
<feature type="compositionally biased region" description="Low complexity" evidence="1">
    <location>
        <begin position="15"/>
        <end position="24"/>
    </location>
</feature>